<dbReference type="EMBL" id="BAAAQQ010000011">
    <property type="protein sequence ID" value="GAA2124863.1"/>
    <property type="molecule type" value="Genomic_DNA"/>
</dbReference>
<dbReference type="PANTHER" id="PTHR44809">
    <property type="match status" value="1"/>
</dbReference>
<evidence type="ECO:0000313" key="3">
    <source>
        <dbReference type="EMBL" id="GAA2124863.1"/>
    </source>
</evidence>
<keyword evidence="2" id="KW-0472">Membrane</keyword>
<dbReference type="PROSITE" id="PS50005">
    <property type="entry name" value="TPR"/>
    <property type="match status" value="2"/>
</dbReference>
<feature type="transmembrane region" description="Helical" evidence="2">
    <location>
        <begin position="291"/>
        <end position="315"/>
    </location>
</feature>
<keyword evidence="2" id="KW-0812">Transmembrane</keyword>
<name>A0ABP5JZ15_9ACTN</name>
<accession>A0ABP5JZ15</accession>
<dbReference type="RefSeq" id="WP_344303760.1">
    <property type="nucleotide sequence ID" value="NZ_BAAAQQ010000011.1"/>
</dbReference>
<reference evidence="4" key="1">
    <citation type="journal article" date="2019" name="Int. J. Syst. Evol. Microbiol.">
        <title>The Global Catalogue of Microorganisms (GCM) 10K type strain sequencing project: providing services to taxonomists for standard genome sequencing and annotation.</title>
        <authorList>
            <consortium name="The Broad Institute Genomics Platform"/>
            <consortium name="The Broad Institute Genome Sequencing Center for Infectious Disease"/>
            <person name="Wu L."/>
            <person name="Ma J."/>
        </authorList>
    </citation>
    <scope>NUCLEOTIDE SEQUENCE [LARGE SCALE GENOMIC DNA]</scope>
    <source>
        <strain evidence="4">JCM 16021</strain>
    </source>
</reference>
<keyword evidence="2" id="KW-1133">Transmembrane helix</keyword>
<keyword evidence="4" id="KW-1185">Reference proteome</keyword>
<evidence type="ECO:0000313" key="4">
    <source>
        <dbReference type="Proteomes" id="UP001500575"/>
    </source>
</evidence>
<dbReference type="Gene3D" id="1.25.40.10">
    <property type="entry name" value="Tetratricopeptide repeat domain"/>
    <property type="match status" value="2"/>
</dbReference>
<evidence type="ECO:0000256" key="2">
    <source>
        <dbReference type="SAM" id="Phobius"/>
    </source>
</evidence>
<proteinExistence type="predicted"/>
<sequence length="373" mass="40590">MNPDLDRAEILLDLHRPADAERLARDCLAGQPDSAEALNLLGRALNDQGRHREAEGAIRAALALEPDEGDHVLQLASTLSQLGQQVAAVTLAQRLLTLRPHEWSSHYIHAQALLSGRRPRRRSAYDAAQRARDLAPWNPETHNLLGVCAADLGRQDEAEACYHEALRLDPEYVFAMNNLAALDLDRGRFGRAGAGLTAAAQRAPQDDVVRLNLDIVVVTWAQRLSLADLALGVLAAALLAIGAPWVVRAAVGTAYLAGLLGLLATFRRQLPRGLSLGPRLLGRLPWSARRVVVLASLCTLALVILFFAPVGVAAATGVATLTLLQLVGALVLAGWLLSLPYLLARQGRASWQWHRTHGRWAARRRRGKTVRFR</sequence>
<evidence type="ECO:0008006" key="5">
    <source>
        <dbReference type="Google" id="ProtNLM"/>
    </source>
</evidence>
<organism evidence="3 4">
    <name type="scientific">Nocardioides bigeumensis</name>
    <dbReference type="NCBI Taxonomy" id="433657"/>
    <lineage>
        <taxon>Bacteria</taxon>
        <taxon>Bacillati</taxon>
        <taxon>Actinomycetota</taxon>
        <taxon>Actinomycetes</taxon>
        <taxon>Propionibacteriales</taxon>
        <taxon>Nocardioidaceae</taxon>
        <taxon>Nocardioides</taxon>
    </lineage>
</organism>
<feature type="repeat" description="TPR" evidence="1">
    <location>
        <begin position="139"/>
        <end position="172"/>
    </location>
</feature>
<comment type="caution">
    <text evidence="3">The sequence shown here is derived from an EMBL/GenBank/DDBJ whole genome shotgun (WGS) entry which is preliminary data.</text>
</comment>
<dbReference type="InterPro" id="IPR011990">
    <property type="entry name" value="TPR-like_helical_dom_sf"/>
</dbReference>
<dbReference type="SMART" id="SM00028">
    <property type="entry name" value="TPR"/>
    <property type="match status" value="3"/>
</dbReference>
<evidence type="ECO:0000256" key="1">
    <source>
        <dbReference type="PROSITE-ProRule" id="PRU00339"/>
    </source>
</evidence>
<feature type="transmembrane region" description="Helical" evidence="2">
    <location>
        <begin position="253"/>
        <end position="270"/>
    </location>
</feature>
<keyword evidence="1" id="KW-0802">TPR repeat</keyword>
<dbReference type="Pfam" id="PF13432">
    <property type="entry name" value="TPR_16"/>
    <property type="match status" value="1"/>
</dbReference>
<dbReference type="Pfam" id="PF00515">
    <property type="entry name" value="TPR_1"/>
    <property type="match status" value="1"/>
</dbReference>
<feature type="transmembrane region" description="Helical" evidence="2">
    <location>
        <begin position="321"/>
        <end position="344"/>
    </location>
</feature>
<dbReference type="PANTHER" id="PTHR44809:SF1">
    <property type="entry name" value="PROTEIN O-MANNOSYL-TRANSFERASE TMTC1"/>
    <property type="match status" value="1"/>
</dbReference>
<protein>
    <recommendedName>
        <fullName evidence="5">Tetratricopeptide repeat protein</fullName>
    </recommendedName>
</protein>
<gene>
    <name evidence="3" type="ORF">GCM10009843_21960</name>
</gene>
<dbReference type="InterPro" id="IPR019734">
    <property type="entry name" value="TPR_rpt"/>
</dbReference>
<dbReference type="Proteomes" id="UP001500575">
    <property type="component" value="Unassembled WGS sequence"/>
</dbReference>
<dbReference type="SUPFAM" id="SSF48452">
    <property type="entry name" value="TPR-like"/>
    <property type="match status" value="1"/>
</dbReference>
<dbReference type="InterPro" id="IPR052943">
    <property type="entry name" value="TMTC_O-mannosyl-trnsfr"/>
</dbReference>
<feature type="repeat" description="TPR" evidence="1">
    <location>
        <begin position="35"/>
        <end position="68"/>
    </location>
</feature>